<sequence length="175" mass="20165">MMNTYTESTAFQHEKVNDLETKLSGDYERLPSQEEYDEKITRNLLAPENYTSRAHMSKCSESSILSTNMQQKQSFSGDFELCGMNNKPSQADIDLELQSSIAMKLARSNGKQNQEQSLVTQLQIQPFAISKETSDDYLRLNSEKSKWRDCGRIMSLLVVQYVFFQIFTSLLFQNN</sequence>
<name>A0A078A5A2_STYLE</name>
<dbReference type="EMBL" id="CCKQ01004772">
    <property type="protein sequence ID" value="CDW75929.1"/>
    <property type="molecule type" value="Genomic_DNA"/>
</dbReference>
<gene>
    <name evidence="2" type="primary">Contig6523.g6986</name>
    <name evidence="2" type="ORF">STYLEM_4925</name>
</gene>
<keyword evidence="1" id="KW-0472">Membrane</keyword>
<evidence type="ECO:0000313" key="2">
    <source>
        <dbReference type="EMBL" id="CDW75929.1"/>
    </source>
</evidence>
<protein>
    <submittedName>
        <fullName evidence="2">Uncharacterized protein</fullName>
    </submittedName>
</protein>
<organism evidence="2 3">
    <name type="scientific">Stylonychia lemnae</name>
    <name type="common">Ciliate</name>
    <dbReference type="NCBI Taxonomy" id="5949"/>
    <lineage>
        <taxon>Eukaryota</taxon>
        <taxon>Sar</taxon>
        <taxon>Alveolata</taxon>
        <taxon>Ciliophora</taxon>
        <taxon>Intramacronucleata</taxon>
        <taxon>Spirotrichea</taxon>
        <taxon>Stichotrichia</taxon>
        <taxon>Sporadotrichida</taxon>
        <taxon>Oxytrichidae</taxon>
        <taxon>Stylonychinae</taxon>
        <taxon>Stylonychia</taxon>
    </lineage>
</organism>
<proteinExistence type="predicted"/>
<accession>A0A078A5A2</accession>
<dbReference type="AlphaFoldDB" id="A0A078A5A2"/>
<reference evidence="2 3" key="1">
    <citation type="submission" date="2014-06" db="EMBL/GenBank/DDBJ databases">
        <authorList>
            <person name="Swart Estienne"/>
        </authorList>
    </citation>
    <scope>NUCLEOTIDE SEQUENCE [LARGE SCALE GENOMIC DNA]</scope>
    <source>
        <strain evidence="2 3">130c</strain>
    </source>
</reference>
<keyword evidence="1" id="KW-0812">Transmembrane</keyword>
<evidence type="ECO:0000313" key="3">
    <source>
        <dbReference type="Proteomes" id="UP000039865"/>
    </source>
</evidence>
<dbReference type="InParanoid" id="A0A078A5A2"/>
<evidence type="ECO:0000256" key="1">
    <source>
        <dbReference type="SAM" id="Phobius"/>
    </source>
</evidence>
<dbReference type="Proteomes" id="UP000039865">
    <property type="component" value="Unassembled WGS sequence"/>
</dbReference>
<feature type="transmembrane region" description="Helical" evidence="1">
    <location>
        <begin position="153"/>
        <end position="172"/>
    </location>
</feature>
<keyword evidence="1" id="KW-1133">Transmembrane helix</keyword>
<keyword evidence="3" id="KW-1185">Reference proteome</keyword>